<gene>
    <name evidence="6" type="ORF">OW763_11775</name>
</gene>
<dbReference type="InterPro" id="IPR043129">
    <property type="entry name" value="ATPase_NBD"/>
</dbReference>
<keyword evidence="4" id="KW-0411">Iron-sulfur</keyword>
<sequence>MYTMGIDVGSASSKVVILEDGKEIVAAEVIQVGTGSTGPKRALEQALSKSGLELEDMAKIVATGYGRFASEEADKQISEISCHAKGIFFLVPTARTIIDIGGQDAKAIRLDNRGGVKQFFMNDKCAAGTGRFLDVMSRVLEVELSEMAEYDSRATEPATVSSTCTVFAESEVISQLSKGVAKENIIAGVHQSVASKACGLAYRGGIEDDVVMCGGVAQNEGVVRAISKELKRPVIVAPNPQITGALGAALFAYQEAKKES</sequence>
<name>A0ABT4D1A6_9CLOT</name>
<dbReference type="NCBIfam" id="TIGR00241">
    <property type="entry name" value="CoA_E_activ"/>
    <property type="match status" value="1"/>
</dbReference>
<dbReference type="Proteomes" id="UP001078443">
    <property type="component" value="Unassembled WGS sequence"/>
</dbReference>
<evidence type="ECO:0000256" key="1">
    <source>
        <dbReference type="ARBA" id="ARBA00001966"/>
    </source>
</evidence>
<evidence type="ECO:0000313" key="6">
    <source>
        <dbReference type="EMBL" id="MCY6485023.1"/>
    </source>
</evidence>
<dbReference type="SUPFAM" id="SSF53067">
    <property type="entry name" value="Actin-like ATPase domain"/>
    <property type="match status" value="1"/>
</dbReference>
<evidence type="ECO:0000256" key="2">
    <source>
        <dbReference type="ARBA" id="ARBA00022723"/>
    </source>
</evidence>
<keyword evidence="7" id="KW-1185">Reference proteome</keyword>
<evidence type="ECO:0000313" key="7">
    <source>
        <dbReference type="Proteomes" id="UP001078443"/>
    </source>
</evidence>
<dbReference type="Pfam" id="PF01869">
    <property type="entry name" value="BcrAD_BadFG"/>
    <property type="match status" value="1"/>
</dbReference>
<comment type="caution">
    <text evidence="6">The sequence shown here is derived from an EMBL/GenBank/DDBJ whole genome shotgun (WGS) entry which is preliminary data.</text>
</comment>
<protein>
    <submittedName>
        <fullName evidence="6">Acyl-CoA dehydratase activase</fullName>
    </submittedName>
</protein>
<evidence type="ECO:0000259" key="5">
    <source>
        <dbReference type="Pfam" id="PF01869"/>
    </source>
</evidence>
<reference evidence="6" key="1">
    <citation type="submission" date="2022-12" db="EMBL/GenBank/DDBJ databases">
        <authorList>
            <person name="Wang J."/>
        </authorList>
    </citation>
    <scope>NUCLEOTIDE SEQUENCE</scope>
    <source>
        <strain evidence="6">HY-45-18</strain>
    </source>
</reference>
<keyword evidence="3" id="KW-0408">Iron</keyword>
<dbReference type="InterPro" id="IPR008275">
    <property type="entry name" value="CoA_E_activase_dom"/>
</dbReference>
<dbReference type="InterPro" id="IPR002731">
    <property type="entry name" value="ATPase_BadF"/>
</dbReference>
<organism evidence="6 7">
    <name type="scientific">Clostridium aestuarii</name>
    <dbReference type="NCBI Taxonomy" id="338193"/>
    <lineage>
        <taxon>Bacteria</taxon>
        <taxon>Bacillati</taxon>
        <taxon>Bacillota</taxon>
        <taxon>Clostridia</taxon>
        <taxon>Eubacteriales</taxon>
        <taxon>Clostridiaceae</taxon>
        <taxon>Clostridium</taxon>
    </lineage>
</organism>
<dbReference type="EMBL" id="JAPQER010000004">
    <property type="protein sequence ID" value="MCY6485023.1"/>
    <property type="molecule type" value="Genomic_DNA"/>
</dbReference>
<evidence type="ECO:0000256" key="3">
    <source>
        <dbReference type="ARBA" id="ARBA00023004"/>
    </source>
</evidence>
<dbReference type="InterPro" id="IPR051805">
    <property type="entry name" value="Dehydratase_Activator_Redct"/>
</dbReference>
<evidence type="ECO:0000256" key="4">
    <source>
        <dbReference type="ARBA" id="ARBA00023014"/>
    </source>
</evidence>
<accession>A0ABT4D1A6</accession>
<dbReference type="PANTHER" id="PTHR32329">
    <property type="entry name" value="BIFUNCTIONAL PROTEIN [INCLUDES 2-HYDROXYACYL-COA DEHYDRATASE (N-TER) AND ITS ACTIVATOR DOMAIN (C_TERM)-RELATED"/>
    <property type="match status" value="1"/>
</dbReference>
<feature type="domain" description="ATPase BadF/BadG/BcrA/BcrD type" evidence="5">
    <location>
        <begin position="5"/>
        <end position="252"/>
    </location>
</feature>
<dbReference type="RefSeq" id="WP_268041338.1">
    <property type="nucleotide sequence ID" value="NZ_JAPQER010000004.1"/>
</dbReference>
<comment type="cofactor">
    <cofactor evidence="1">
        <name>[4Fe-4S] cluster</name>
        <dbReference type="ChEBI" id="CHEBI:49883"/>
    </cofactor>
</comment>
<proteinExistence type="predicted"/>
<dbReference type="CDD" id="cd24103">
    <property type="entry name" value="ASKHA_NBD_HgdC_HadI-like"/>
    <property type="match status" value="1"/>
</dbReference>
<keyword evidence="2" id="KW-0479">Metal-binding</keyword>
<dbReference type="PANTHER" id="PTHR32329:SF2">
    <property type="entry name" value="BIFUNCTIONAL PROTEIN [INCLUDES 2-HYDROXYACYL-COA DEHYDRATASE (N-TER) AND ITS ACTIVATOR DOMAIN (C_TERM)"/>
    <property type="match status" value="1"/>
</dbReference>
<dbReference type="Gene3D" id="3.30.420.40">
    <property type="match status" value="2"/>
</dbReference>